<sequence length="114" mass="13053">MFQFGLRNDVPVWQNCRKKKKKHSDLFGFGMGGIGKIYLPSLLAYKKNRAGFIVGILVGVVVLGLLALFEIIFMRQRKRRLNEEAGPDVKLFTFNYAELRAATEGFNWVREDLA</sequence>
<comment type="caution">
    <text evidence="2">The sequence shown here is derived from an EMBL/GenBank/DDBJ whole genome shotgun (WGS) entry which is preliminary data.</text>
</comment>
<evidence type="ECO:0000256" key="1">
    <source>
        <dbReference type="SAM" id="Phobius"/>
    </source>
</evidence>
<feature type="transmembrane region" description="Helical" evidence="1">
    <location>
        <begin position="26"/>
        <end position="45"/>
    </location>
</feature>
<gene>
    <name evidence="2" type="ORF">ZIOFF_040336</name>
</gene>
<reference evidence="2 3" key="1">
    <citation type="submission" date="2020-08" db="EMBL/GenBank/DDBJ databases">
        <title>Plant Genome Project.</title>
        <authorList>
            <person name="Zhang R.-G."/>
        </authorList>
    </citation>
    <scope>NUCLEOTIDE SEQUENCE [LARGE SCALE GENOMIC DNA]</scope>
    <source>
        <tissue evidence="2">Rhizome</tissue>
    </source>
</reference>
<keyword evidence="1" id="KW-0472">Membrane</keyword>
<keyword evidence="1" id="KW-0812">Transmembrane</keyword>
<keyword evidence="3" id="KW-1185">Reference proteome</keyword>
<evidence type="ECO:0000313" key="2">
    <source>
        <dbReference type="EMBL" id="KAG6500491.1"/>
    </source>
</evidence>
<dbReference type="AlphaFoldDB" id="A0A8J5G644"/>
<dbReference type="EMBL" id="JACMSC010000011">
    <property type="protein sequence ID" value="KAG6500491.1"/>
    <property type="molecule type" value="Genomic_DNA"/>
</dbReference>
<organism evidence="2 3">
    <name type="scientific">Zingiber officinale</name>
    <name type="common">Ginger</name>
    <name type="synonym">Amomum zingiber</name>
    <dbReference type="NCBI Taxonomy" id="94328"/>
    <lineage>
        <taxon>Eukaryota</taxon>
        <taxon>Viridiplantae</taxon>
        <taxon>Streptophyta</taxon>
        <taxon>Embryophyta</taxon>
        <taxon>Tracheophyta</taxon>
        <taxon>Spermatophyta</taxon>
        <taxon>Magnoliopsida</taxon>
        <taxon>Liliopsida</taxon>
        <taxon>Zingiberales</taxon>
        <taxon>Zingiberaceae</taxon>
        <taxon>Zingiber</taxon>
    </lineage>
</organism>
<feature type="transmembrane region" description="Helical" evidence="1">
    <location>
        <begin position="51"/>
        <end position="73"/>
    </location>
</feature>
<proteinExistence type="predicted"/>
<evidence type="ECO:0000313" key="3">
    <source>
        <dbReference type="Proteomes" id="UP000734854"/>
    </source>
</evidence>
<keyword evidence="1" id="KW-1133">Transmembrane helix</keyword>
<protein>
    <submittedName>
        <fullName evidence="2">Uncharacterized protein</fullName>
    </submittedName>
</protein>
<dbReference type="Proteomes" id="UP000734854">
    <property type="component" value="Unassembled WGS sequence"/>
</dbReference>
<accession>A0A8J5G644</accession>
<name>A0A8J5G644_ZINOF</name>